<dbReference type="AlphaFoldDB" id="A0AAE0G6G7"/>
<name>A0AAE0G6G7_9CHLO</name>
<evidence type="ECO:0000256" key="1">
    <source>
        <dbReference type="SAM" id="MobiDB-lite"/>
    </source>
</evidence>
<keyword evidence="3" id="KW-1185">Reference proteome</keyword>
<feature type="region of interest" description="Disordered" evidence="1">
    <location>
        <begin position="247"/>
        <end position="304"/>
    </location>
</feature>
<feature type="non-terminal residue" evidence="2">
    <location>
        <position position="422"/>
    </location>
</feature>
<organism evidence="2 3">
    <name type="scientific">Cymbomonas tetramitiformis</name>
    <dbReference type="NCBI Taxonomy" id="36881"/>
    <lineage>
        <taxon>Eukaryota</taxon>
        <taxon>Viridiplantae</taxon>
        <taxon>Chlorophyta</taxon>
        <taxon>Pyramimonadophyceae</taxon>
        <taxon>Pyramimonadales</taxon>
        <taxon>Pyramimonadaceae</taxon>
        <taxon>Cymbomonas</taxon>
    </lineage>
</organism>
<dbReference type="EMBL" id="LGRX02009098">
    <property type="protein sequence ID" value="KAK3272202.1"/>
    <property type="molecule type" value="Genomic_DNA"/>
</dbReference>
<feature type="compositionally biased region" description="Basic and acidic residues" evidence="1">
    <location>
        <begin position="271"/>
        <end position="287"/>
    </location>
</feature>
<gene>
    <name evidence="2" type="ORF">CYMTET_19487</name>
</gene>
<reference evidence="2 3" key="1">
    <citation type="journal article" date="2015" name="Genome Biol. Evol.">
        <title>Comparative Genomics of a Bacterivorous Green Alga Reveals Evolutionary Causalities and Consequences of Phago-Mixotrophic Mode of Nutrition.</title>
        <authorList>
            <person name="Burns J.A."/>
            <person name="Paasch A."/>
            <person name="Narechania A."/>
            <person name="Kim E."/>
        </authorList>
    </citation>
    <scope>NUCLEOTIDE SEQUENCE [LARGE SCALE GENOMIC DNA]</scope>
    <source>
        <strain evidence="2 3">PLY_AMNH</strain>
    </source>
</reference>
<evidence type="ECO:0000313" key="2">
    <source>
        <dbReference type="EMBL" id="KAK3272202.1"/>
    </source>
</evidence>
<accession>A0AAE0G6G7</accession>
<evidence type="ECO:0000313" key="3">
    <source>
        <dbReference type="Proteomes" id="UP001190700"/>
    </source>
</evidence>
<proteinExistence type="predicted"/>
<sequence>MESPFCPFHHLHQTMESFGICCHLTVPKVWWGGGGARGASAVAVAMEAGSTGVAKEGSLPGSEDDRLETSGLYSGAAAATDWYGWWCATMLPMMRAVRVAPLQAAARQVRIPLGAACELTTRRLLFTDQDAGVEGFEVGGLLRTGASTGSCAGGGEHTGTAPPRALGLHARLDHRSLPHFTNPCHLSAHRCWPRVEDIHLSPQLAPRVLQRFITGAVHPRQLQCGYGPQGPEVGLSVLTETSQGLTSRLTDLGARRPHPRHYVAAGGDQRSSQHSDQHSGQRSDQRNSQRKPAGRRSTASPAQQLKKNIVACFDNLRGGPRAAELDVIVRENRRAMTPASAITLMHRCAKTLKDRNGRNHVDVRPYLSMIVDVVGQPTVKLPMSMSSNEPEVKALLQVLAPKVKGCKEELSAQNVGNALYGL</sequence>
<protein>
    <submittedName>
        <fullName evidence="2">Uncharacterized protein</fullName>
    </submittedName>
</protein>
<comment type="caution">
    <text evidence="2">The sequence shown here is derived from an EMBL/GenBank/DDBJ whole genome shotgun (WGS) entry which is preliminary data.</text>
</comment>
<dbReference type="Proteomes" id="UP001190700">
    <property type="component" value="Unassembled WGS sequence"/>
</dbReference>